<dbReference type="EMBL" id="MFEO01000016">
    <property type="protein sequence ID" value="OGE89868.1"/>
    <property type="molecule type" value="Genomic_DNA"/>
</dbReference>
<feature type="compositionally biased region" description="Basic and acidic residues" evidence="1">
    <location>
        <begin position="1"/>
        <end position="13"/>
    </location>
</feature>
<dbReference type="AlphaFoldDB" id="A0A1F5PIT7"/>
<dbReference type="Proteomes" id="UP000178377">
    <property type="component" value="Unassembled WGS sequence"/>
</dbReference>
<proteinExistence type="predicted"/>
<gene>
    <name evidence="2" type="ORF">A2722_04560</name>
</gene>
<evidence type="ECO:0000256" key="1">
    <source>
        <dbReference type="SAM" id="MobiDB-lite"/>
    </source>
</evidence>
<evidence type="ECO:0000313" key="3">
    <source>
        <dbReference type="Proteomes" id="UP000178377"/>
    </source>
</evidence>
<reference evidence="2 3" key="1">
    <citation type="journal article" date="2016" name="Nat. Commun.">
        <title>Thousands of microbial genomes shed light on interconnected biogeochemical processes in an aquifer system.</title>
        <authorList>
            <person name="Anantharaman K."/>
            <person name="Brown C.T."/>
            <person name="Hug L.A."/>
            <person name="Sharon I."/>
            <person name="Castelle C.J."/>
            <person name="Probst A.J."/>
            <person name="Thomas B.C."/>
            <person name="Singh A."/>
            <person name="Wilkins M.J."/>
            <person name="Karaoz U."/>
            <person name="Brodie E.L."/>
            <person name="Williams K.H."/>
            <person name="Hubbard S.S."/>
            <person name="Banfield J.F."/>
        </authorList>
    </citation>
    <scope>NUCLEOTIDE SEQUENCE [LARGE SCALE GENOMIC DNA]</scope>
</reference>
<name>A0A1F5PIT7_9BACT</name>
<organism evidence="2 3">
    <name type="scientific">Candidatus Doudnabacteria bacterium RIFCSPHIGHO2_01_FULL_50_11</name>
    <dbReference type="NCBI Taxonomy" id="1817828"/>
    <lineage>
        <taxon>Bacteria</taxon>
        <taxon>Candidatus Doudnaibacteriota</taxon>
    </lineage>
</organism>
<evidence type="ECO:0000313" key="2">
    <source>
        <dbReference type="EMBL" id="OGE89868.1"/>
    </source>
</evidence>
<protein>
    <submittedName>
        <fullName evidence="2">Uncharacterized protein</fullName>
    </submittedName>
</protein>
<sequence>MPENEKIPKEESANWKAPGTTHMGGSRMDNKEGLSVEGSQVDVVKFDPEKRPGIPRGARFKRGETLFHKRVQLWDAAKAEHDNPSEKTGAIERYEQYANQVNNQYRVLGDSIRAGLEALTAAGLTEQTKEGKELFQKTRSEYIQQHSPQMAEQDK</sequence>
<feature type="region of interest" description="Disordered" evidence="1">
    <location>
        <begin position="1"/>
        <end position="38"/>
    </location>
</feature>
<accession>A0A1F5PIT7</accession>
<comment type="caution">
    <text evidence="2">The sequence shown here is derived from an EMBL/GenBank/DDBJ whole genome shotgun (WGS) entry which is preliminary data.</text>
</comment>